<protein>
    <submittedName>
        <fullName evidence="1">Uncharacterized protein</fullName>
    </submittedName>
</protein>
<evidence type="ECO:0000313" key="2">
    <source>
        <dbReference type="Proteomes" id="UP000198984"/>
    </source>
</evidence>
<dbReference type="Proteomes" id="UP000198984">
    <property type="component" value="Unassembled WGS sequence"/>
</dbReference>
<keyword evidence="2" id="KW-1185">Reference proteome</keyword>
<dbReference type="RefSeq" id="WP_089908638.1">
    <property type="nucleotide sequence ID" value="NZ_FOBB01000002.1"/>
</dbReference>
<sequence>MRNGKTGELIADNENWKNELKVLEDGIIRFKTKLAGILEADLQPYELEQLEYFQNKFLKMDDQISLLRHEVREQLHLLQQLIQSNGPQLKKILDLQYRLEVKMIIIQGNFDKLSSEFSGYLQKTFS</sequence>
<gene>
    <name evidence="1" type="ORF">SAMN04488505_10260</name>
</gene>
<name>A0A1H7PEQ3_9BACT</name>
<dbReference type="AlphaFoldDB" id="A0A1H7PEQ3"/>
<organism evidence="1 2">
    <name type="scientific">Chitinophaga rupis</name>
    <dbReference type="NCBI Taxonomy" id="573321"/>
    <lineage>
        <taxon>Bacteria</taxon>
        <taxon>Pseudomonadati</taxon>
        <taxon>Bacteroidota</taxon>
        <taxon>Chitinophagia</taxon>
        <taxon>Chitinophagales</taxon>
        <taxon>Chitinophagaceae</taxon>
        <taxon>Chitinophaga</taxon>
    </lineage>
</organism>
<dbReference type="EMBL" id="FOBB01000002">
    <property type="protein sequence ID" value="SEL33894.1"/>
    <property type="molecule type" value="Genomic_DNA"/>
</dbReference>
<reference evidence="1 2" key="1">
    <citation type="submission" date="2016-10" db="EMBL/GenBank/DDBJ databases">
        <authorList>
            <person name="de Groot N.N."/>
        </authorList>
    </citation>
    <scope>NUCLEOTIDE SEQUENCE [LARGE SCALE GENOMIC DNA]</scope>
    <source>
        <strain evidence="1 2">DSM 21039</strain>
    </source>
</reference>
<accession>A0A1H7PEQ3</accession>
<proteinExistence type="predicted"/>
<dbReference type="OrthoDB" id="669280at2"/>
<evidence type="ECO:0000313" key="1">
    <source>
        <dbReference type="EMBL" id="SEL33894.1"/>
    </source>
</evidence>